<name>A0ABT4TKT8_9ACTN</name>
<dbReference type="EMBL" id="JAQFWP010000019">
    <property type="protein sequence ID" value="MDA2805304.1"/>
    <property type="molecule type" value="Genomic_DNA"/>
</dbReference>
<dbReference type="Pfam" id="PF04434">
    <property type="entry name" value="SWIM"/>
    <property type="match status" value="1"/>
</dbReference>
<dbReference type="RefSeq" id="WP_270677961.1">
    <property type="nucleotide sequence ID" value="NZ_JAQFWP010000019.1"/>
</dbReference>
<dbReference type="PROSITE" id="PS50966">
    <property type="entry name" value="ZF_SWIM"/>
    <property type="match status" value="1"/>
</dbReference>
<feature type="region of interest" description="Disordered" evidence="2">
    <location>
        <begin position="177"/>
        <end position="251"/>
    </location>
</feature>
<keyword evidence="5" id="KW-1185">Reference proteome</keyword>
<keyword evidence="1" id="KW-0479">Metal-binding</keyword>
<proteinExistence type="predicted"/>
<evidence type="ECO:0000313" key="4">
    <source>
        <dbReference type="EMBL" id="MDA2805304.1"/>
    </source>
</evidence>
<sequence length="270" mass="28855">MSAAGAEPSWWSRRFMGALESGTGPGRLARGQAYAERGAVEGLKVAPGEVRAQVRGGTARPYRVSVIRVALEDGDWERVLGALAGQPLFRARLLGGELPVEVDRVFDVLGLSLFPRGLDELVLTCSCPNWGDPCEHAAATLLALSDAVAKDPFLLTTWLGLPRAEFLAGLRRHAGQARRGRAEGGQAQDGDPFADERRPGAEPPPLPEDPERFWTHTPVLEPPRPLRPQPALYAADPDEEGGPGDGVGDAALLDALEPLYARMTGDSSDD</sequence>
<comment type="caution">
    <text evidence="4">The sequence shown here is derived from an EMBL/GenBank/DDBJ whole genome shotgun (WGS) entry which is preliminary data.</text>
</comment>
<evidence type="ECO:0000256" key="1">
    <source>
        <dbReference type="PROSITE-ProRule" id="PRU00325"/>
    </source>
</evidence>
<dbReference type="PANTHER" id="PTHR38133">
    <property type="entry name" value="SLR1429 PROTEIN"/>
    <property type="match status" value="1"/>
</dbReference>
<organism evidence="4 5">
    <name type="scientific">Nocardiopsis suaedae</name>
    <dbReference type="NCBI Taxonomy" id="3018444"/>
    <lineage>
        <taxon>Bacteria</taxon>
        <taxon>Bacillati</taxon>
        <taxon>Actinomycetota</taxon>
        <taxon>Actinomycetes</taxon>
        <taxon>Streptosporangiales</taxon>
        <taxon>Nocardiopsidaceae</taxon>
        <taxon>Nocardiopsis</taxon>
    </lineage>
</organism>
<evidence type="ECO:0000313" key="5">
    <source>
        <dbReference type="Proteomes" id="UP001165685"/>
    </source>
</evidence>
<accession>A0ABT4TKT8</accession>
<feature type="domain" description="SWIM-type" evidence="3">
    <location>
        <begin position="114"/>
        <end position="145"/>
    </location>
</feature>
<protein>
    <submittedName>
        <fullName evidence="4">SWIM zinc finger family protein</fullName>
    </submittedName>
</protein>
<keyword evidence="1" id="KW-0863">Zinc-finger</keyword>
<evidence type="ECO:0000256" key="2">
    <source>
        <dbReference type="SAM" id="MobiDB-lite"/>
    </source>
</evidence>
<keyword evidence="1" id="KW-0862">Zinc</keyword>
<dbReference type="InterPro" id="IPR007527">
    <property type="entry name" value="Znf_SWIM"/>
</dbReference>
<evidence type="ECO:0000259" key="3">
    <source>
        <dbReference type="PROSITE" id="PS50966"/>
    </source>
</evidence>
<dbReference type="PANTHER" id="PTHR38133:SF1">
    <property type="entry name" value="SLR1429 PROTEIN"/>
    <property type="match status" value="1"/>
</dbReference>
<gene>
    <name evidence="4" type="ORF">O4U47_12350</name>
</gene>
<reference evidence="4" key="1">
    <citation type="submission" date="2023-01" db="EMBL/GenBank/DDBJ databases">
        <title>Draft genome sequence of Nocardiopsis sp. LSu2-4 isolated from halophytes.</title>
        <authorList>
            <person name="Duangmal K."/>
            <person name="Chantavorakit T."/>
        </authorList>
    </citation>
    <scope>NUCLEOTIDE SEQUENCE</scope>
    <source>
        <strain evidence="4">LSu2-4</strain>
    </source>
</reference>
<dbReference type="Proteomes" id="UP001165685">
    <property type="component" value="Unassembled WGS sequence"/>
</dbReference>